<reference evidence="1 2" key="1">
    <citation type="submission" date="2019-03" db="EMBL/GenBank/DDBJ databases">
        <title>Genomic Encyclopedia of Archaeal and Bacterial Type Strains, Phase II (KMG-II): from individual species to whole genera.</title>
        <authorList>
            <person name="Goeker M."/>
        </authorList>
    </citation>
    <scope>NUCLEOTIDE SEQUENCE [LARGE SCALE GENOMIC DNA]</scope>
    <source>
        <strain evidence="1 2">DSM 25687</strain>
    </source>
</reference>
<sequence length="350" mass="41589">MKKIILFLFLINVSFSISQVKEIIIKSSINNEGLHNVLLYSENKLIGATNTYGKVKIDITNLNSIQLVKEDYYDLSLSKGDISDVIFLDFIQTIELNEVRIQNLSNKQILEKIEYNLTKNQQIYSNSLKTQYYNLLLVEKDTLHYLNNRLIWKMNDGRYINLQNKIIKNFKEAKNTLTYNVRDKNVSFWIPINSRMRSIYFQKDFPEILKNKEDYYFNIINDSVFHKIIFKSKKKRKFSYEGYIIVDKDDFGIYELQMNLTKNKSNTVDCLIVDDKAQQSYFIENETLFYSFKKNDLKYELVTSKYDLIFTQTKGNFKGNKFTNKFRIESTSDFCDNNAIKFDLNNYEKL</sequence>
<comment type="caution">
    <text evidence="1">The sequence shown here is derived from an EMBL/GenBank/DDBJ whole genome shotgun (WGS) entry which is preliminary data.</text>
</comment>
<keyword evidence="2" id="KW-1185">Reference proteome</keyword>
<evidence type="ECO:0000313" key="2">
    <source>
        <dbReference type="Proteomes" id="UP000295260"/>
    </source>
</evidence>
<dbReference type="Proteomes" id="UP000295260">
    <property type="component" value="Unassembled WGS sequence"/>
</dbReference>
<name>A0A4R6Q7H8_9FLAO</name>
<dbReference type="EMBL" id="SNXR01000015">
    <property type="protein sequence ID" value="TDP58181.1"/>
    <property type="molecule type" value="Genomic_DNA"/>
</dbReference>
<organism evidence="1 2">
    <name type="scientific">Flavobacterium dankookense</name>
    <dbReference type="NCBI Taxonomy" id="706186"/>
    <lineage>
        <taxon>Bacteria</taxon>
        <taxon>Pseudomonadati</taxon>
        <taxon>Bacteroidota</taxon>
        <taxon>Flavobacteriia</taxon>
        <taxon>Flavobacteriales</taxon>
        <taxon>Flavobacteriaceae</taxon>
        <taxon>Flavobacterium</taxon>
    </lineage>
</organism>
<dbReference type="AlphaFoldDB" id="A0A4R6Q7H8"/>
<accession>A0A4R6Q7H8</accession>
<evidence type="ECO:0000313" key="1">
    <source>
        <dbReference type="EMBL" id="TDP58181.1"/>
    </source>
</evidence>
<dbReference type="RefSeq" id="WP_133533458.1">
    <property type="nucleotide sequence ID" value="NZ_SNXR01000015.1"/>
</dbReference>
<gene>
    <name evidence="1" type="ORF">BC748_2210</name>
</gene>
<protein>
    <submittedName>
        <fullName evidence="1">Uncharacterized protein</fullName>
    </submittedName>
</protein>
<proteinExistence type="predicted"/>
<dbReference type="OrthoDB" id="1147959at2"/>